<keyword evidence="3" id="KW-1003">Cell membrane</keyword>
<keyword evidence="5 7" id="KW-1133">Transmembrane helix</keyword>
<protein>
    <recommendedName>
        <fullName evidence="10">DoxX family protein</fullName>
    </recommendedName>
</protein>
<comment type="similarity">
    <text evidence="2">Belongs to the DoxX family.</text>
</comment>
<accession>A0A918NIV2</accession>
<reference evidence="8" key="2">
    <citation type="submission" date="2020-09" db="EMBL/GenBank/DDBJ databases">
        <authorList>
            <person name="Sun Q."/>
            <person name="Ohkuma M."/>
        </authorList>
    </citation>
    <scope>NUCLEOTIDE SEQUENCE</scope>
    <source>
        <strain evidence="8">JCM 4956</strain>
    </source>
</reference>
<evidence type="ECO:0000256" key="3">
    <source>
        <dbReference type="ARBA" id="ARBA00022475"/>
    </source>
</evidence>
<evidence type="ECO:0008006" key="10">
    <source>
        <dbReference type="Google" id="ProtNLM"/>
    </source>
</evidence>
<gene>
    <name evidence="8" type="ORF">GCM10010515_50730</name>
</gene>
<name>A0A918NIV2_9ACTN</name>
<evidence type="ECO:0000313" key="8">
    <source>
        <dbReference type="EMBL" id="GGX76659.1"/>
    </source>
</evidence>
<evidence type="ECO:0000256" key="1">
    <source>
        <dbReference type="ARBA" id="ARBA00004651"/>
    </source>
</evidence>
<dbReference type="PANTHER" id="PTHR33452">
    <property type="entry name" value="OXIDOREDUCTASE CATD-RELATED"/>
    <property type="match status" value="1"/>
</dbReference>
<feature type="transmembrane region" description="Helical" evidence="7">
    <location>
        <begin position="137"/>
        <end position="157"/>
    </location>
</feature>
<keyword evidence="4 7" id="KW-0812">Transmembrane</keyword>
<evidence type="ECO:0000256" key="4">
    <source>
        <dbReference type="ARBA" id="ARBA00022692"/>
    </source>
</evidence>
<evidence type="ECO:0000256" key="2">
    <source>
        <dbReference type="ARBA" id="ARBA00006679"/>
    </source>
</evidence>
<keyword evidence="9" id="KW-1185">Reference proteome</keyword>
<keyword evidence="6 7" id="KW-0472">Membrane</keyword>
<feature type="transmembrane region" description="Helical" evidence="7">
    <location>
        <begin position="106"/>
        <end position="125"/>
    </location>
</feature>
<dbReference type="GO" id="GO:0005886">
    <property type="term" value="C:plasma membrane"/>
    <property type="evidence" value="ECO:0007669"/>
    <property type="project" value="UniProtKB-SubCell"/>
</dbReference>
<dbReference type="Pfam" id="PF07681">
    <property type="entry name" value="DoxX"/>
    <property type="match status" value="1"/>
</dbReference>
<dbReference type="PANTHER" id="PTHR33452:SF1">
    <property type="entry name" value="INNER MEMBRANE PROTEIN YPHA-RELATED"/>
    <property type="match status" value="1"/>
</dbReference>
<proteinExistence type="inferred from homology"/>
<dbReference type="EMBL" id="BMWD01000019">
    <property type="protein sequence ID" value="GGX76659.1"/>
    <property type="molecule type" value="Genomic_DNA"/>
</dbReference>
<dbReference type="Proteomes" id="UP000645555">
    <property type="component" value="Unassembled WGS sequence"/>
</dbReference>
<evidence type="ECO:0000313" key="9">
    <source>
        <dbReference type="Proteomes" id="UP000645555"/>
    </source>
</evidence>
<comment type="caution">
    <text evidence="8">The sequence shown here is derived from an EMBL/GenBank/DDBJ whole genome shotgun (WGS) entry which is preliminary data.</text>
</comment>
<evidence type="ECO:0000256" key="7">
    <source>
        <dbReference type="SAM" id="Phobius"/>
    </source>
</evidence>
<reference evidence="8" key="1">
    <citation type="journal article" date="2014" name="Int. J. Syst. Evol. Microbiol.">
        <title>Complete genome sequence of Corynebacterium casei LMG S-19264T (=DSM 44701T), isolated from a smear-ripened cheese.</title>
        <authorList>
            <consortium name="US DOE Joint Genome Institute (JGI-PGF)"/>
            <person name="Walter F."/>
            <person name="Albersmeier A."/>
            <person name="Kalinowski J."/>
            <person name="Ruckert C."/>
        </authorList>
    </citation>
    <scope>NUCLEOTIDE SEQUENCE</scope>
    <source>
        <strain evidence="8">JCM 4956</strain>
    </source>
</reference>
<feature type="transmembrane region" description="Helical" evidence="7">
    <location>
        <begin position="61"/>
        <end position="85"/>
    </location>
</feature>
<evidence type="ECO:0000256" key="5">
    <source>
        <dbReference type="ARBA" id="ARBA00022989"/>
    </source>
</evidence>
<organism evidence="8 9">
    <name type="scientific">Streptomyces fructofermentans</name>
    <dbReference type="NCBI Taxonomy" id="152141"/>
    <lineage>
        <taxon>Bacteria</taxon>
        <taxon>Bacillati</taxon>
        <taxon>Actinomycetota</taxon>
        <taxon>Actinomycetes</taxon>
        <taxon>Kitasatosporales</taxon>
        <taxon>Streptomycetaceae</taxon>
        <taxon>Streptomyces</taxon>
    </lineage>
</organism>
<dbReference type="InterPro" id="IPR051907">
    <property type="entry name" value="DoxX-like_oxidoreductase"/>
</dbReference>
<sequence length="178" mass="17867">MDLGLLVLRLLLAALLCGHAAQKLRGWFGGAGLTGTGVVFESWGFVPGARMALTAGVAESVGALLLALGLLMPGACAVVVGTMAVATAATAPNGFWAQRGGCEVPFWYGAVAAVLAFTGPGSWSLDTALDLPWASGAAWGPAALVVGLLAAAVPLAARARVLRGRRTLTLVEDGGTEV</sequence>
<dbReference type="InterPro" id="IPR032808">
    <property type="entry name" value="DoxX"/>
</dbReference>
<comment type="subcellular location">
    <subcellularLocation>
        <location evidence="1">Cell membrane</location>
        <topology evidence="1">Multi-pass membrane protein</topology>
    </subcellularLocation>
</comment>
<dbReference type="AlphaFoldDB" id="A0A918NIV2"/>
<evidence type="ECO:0000256" key="6">
    <source>
        <dbReference type="ARBA" id="ARBA00023136"/>
    </source>
</evidence>